<feature type="domain" description="YlxR" evidence="1">
    <location>
        <begin position="15"/>
        <end position="90"/>
    </location>
</feature>
<evidence type="ECO:0000313" key="2">
    <source>
        <dbReference type="EMBL" id="MBP2017664.1"/>
    </source>
</evidence>
<dbReference type="Gene3D" id="3.30.1230.10">
    <property type="entry name" value="YlxR-like"/>
    <property type="match status" value="1"/>
</dbReference>
<dbReference type="PANTHER" id="PTHR34215">
    <property type="entry name" value="BLL0784 PROTEIN"/>
    <property type="match status" value="1"/>
</dbReference>
<name>A0ABS4JQ45_9FIRM</name>
<evidence type="ECO:0000259" key="1">
    <source>
        <dbReference type="Pfam" id="PF04296"/>
    </source>
</evidence>
<keyword evidence="3" id="KW-1185">Reference proteome</keyword>
<dbReference type="InterPro" id="IPR007393">
    <property type="entry name" value="YlxR_dom"/>
</dbReference>
<reference evidence="2 3" key="1">
    <citation type="submission" date="2021-03" db="EMBL/GenBank/DDBJ databases">
        <title>Genomic Encyclopedia of Type Strains, Phase IV (KMG-IV): sequencing the most valuable type-strain genomes for metagenomic binning, comparative biology and taxonomic classification.</title>
        <authorList>
            <person name="Goeker M."/>
        </authorList>
    </citation>
    <scope>NUCLEOTIDE SEQUENCE [LARGE SCALE GENOMIC DNA]</scope>
    <source>
        <strain evidence="2 3">DSM 27138</strain>
    </source>
</reference>
<dbReference type="PANTHER" id="PTHR34215:SF1">
    <property type="entry name" value="YLXR DOMAIN-CONTAINING PROTEIN"/>
    <property type="match status" value="1"/>
</dbReference>
<dbReference type="CDD" id="cd00279">
    <property type="entry name" value="YlxR"/>
    <property type="match status" value="1"/>
</dbReference>
<accession>A0ABS4JQ45</accession>
<evidence type="ECO:0000313" key="3">
    <source>
        <dbReference type="Proteomes" id="UP001519289"/>
    </source>
</evidence>
<dbReference type="SUPFAM" id="SSF64376">
    <property type="entry name" value="YlxR-like"/>
    <property type="match status" value="1"/>
</dbReference>
<gene>
    <name evidence="2" type="ORF">J2Z79_001049</name>
</gene>
<dbReference type="RefSeq" id="WP_209465800.1">
    <property type="nucleotide sequence ID" value="NZ_JAGGLG010000006.1"/>
</dbReference>
<proteinExistence type="predicted"/>
<dbReference type="InterPro" id="IPR035931">
    <property type="entry name" value="YlxR-like_sf"/>
</dbReference>
<dbReference type="Proteomes" id="UP001519289">
    <property type="component" value="Unassembled WGS sequence"/>
</dbReference>
<dbReference type="InterPro" id="IPR037465">
    <property type="entry name" value="YlxR"/>
</dbReference>
<protein>
    <submittedName>
        <fullName evidence="2">RNA-binding protein YlxR (DUF448 family)</fullName>
    </submittedName>
</protein>
<organism evidence="2 3">
    <name type="scientific">Symbiobacterium terraclitae</name>
    <dbReference type="NCBI Taxonomy" id="557451"/>
    <lineage>
        <taxon>Bacteria</taxon>
        <taxon>Bacillati</taxon>
        <taxon>Bacillota</taxon>
        <taxon>Clostridia</taxon>
        <taxon>Eubacteriales</taxon>
        <taxon>Symbiobacteriaceae</taxon>
        <taxon>Symbiobacterium</taxon>
    </lineage>
</organism>
<sequence>MARGQQPKVKKIPQRMCVGCGQMRAKKELIRIVRTPEGVIELDTSPSGKRPGRGAYLCRNPECLAKAVKGKRLERALEQPVSDEVWARLEAGMGMVNAE</sequence>
<dbReference type="Pfam" id="PF04296">
    <property type="entry name" value="YlxR"/>
    <property type="match status" value="1"/>
</dbReference>
<comment type="caution">
    <text evidence="2">The sequence shown here is derived from an EMBL/GenBank/DDBJ whole genome shotgun (WGS) entry which is preliminary data.</text>
</comment>
<dbReference type="EMBL" id="JAGGLG010000006">
    <property type="protein sequence ID" value="MBP2017664.1"/>
    <property type="molecule type" value="Genomic_DNA"/>
</dbReference>
<dbReference type="NCBIfam" id="NF047356">
    <property type="entry name" value="RNA_bind_RnpM"/>
    <property type="match status" value="1"/>
</dbReference>